<reference evidence="8" key="1">
    <citation type="journal article" date="2020" name="mSystems">
        <title>Genome- and Community-Level Interaction Insights into Carbon Utilization and Element Cycling Functions of Hydrothermarchaeota in Hydrothermal Sediment.</title>
        <authorList>
            <person name="Zhou Z."/>
            <person name="Liu Y."/>
            <person name="Xu W."/>
            <person name="Pan J."/>
            <person name="Luo Z.H."/>
            <person name="Li M."/>
        </authorList>
    </citation>
    <scope>NUCLEOTIDE SEQUENCE [LARGE SCALE GENOMIC DNA]</scope>
    <source>
        <strain evidence="8">HyVt-577</strain>
    </source>
</reference>
<dbReference type="GO" id="GO:0005737">
    <property type="term" value="C:cytoplasm"/>
    <property type="evidence" value="ECO:0007669"/>
    <property type="project" value="UniProtKB-SubCell"/>
</dbReference>
<evidence type="ECO:0000259" key="7">
    <source>
        <dbReference type="PROSITE" id="PS51094"/>
    </source>
</evidence>
<dbReference type="InterPro" id="IPR016152">
    <property type="entry name" value="PTrfase/Anion_transptr"/>
</dbReference>
<evidence type="ECO:0000313" key="8">
    <source>
        <dbReference type="EMBL" id="HGY55676.1"/>
    </source>
</evidence>
<dbReference type="Gene3D" id="3.40.930.10">
    <property type="entry name" value="Mannitol-specific EII, Chain A"/>
    <property type="match status" value="1"/>
</dbReference>
<comment type="caution">
    <text evidence="8">The sequence shown here is derived from an EMBL/GenBank/DDBJ whole genome shotgun (WGS) entry which is preliminary data.</text>
</comment>
<feature type="domain" description="PTS EIIA type-2" evidence="7">
    <location>
        <begin position="5"/>
        <end position="149"/>
    </location>
</feature>
<dbReference type="GO" id="GO:0009401">
    <property type="term" value="P:phosphoenolpyruvate-dependent sugar phosphotransferase system"/>
    <property type="evidence" value="ECO:0007669"/>
    <property type="project" value="UniProtKB-KW"/>
</dbReference>
<gene>
    <name evidence="8" type="ORF">ENK44_08250</name>
</gene>
<name>A0A7V4U0C0_CALAY</name>
<protein>
    <submittedName>
        <fullName evidence="8">PTS sugar transporter subunit IIA</fullName>
    </submittedName>
</protein>
<accession>A0A7V4U0C0</accession>
<dbReference type="FunFam" id="3.40.930.10:FF:000009">
    <property type="entry name" value="PTS system, fructose specific IIABC component"/>
    <property type="match status" value="1"/>
</dbReference>
<evidence type="ECO:0000256" key="6">
    <source>
        <dbReference type="ARBA" id="ARBA00022683"/>
    </source>
</evidence>
<dbReference type="CDD" id="cd00211">
    <property type="entry name" value="PTS_IIA_fru"/>
    <property type="match status" value="1"/>
</dbReference>
<dbReference type="PANTHER" id="PTHR47738:SF2">
    <property type="entry name" value="PTS SYSTEM FRUCTOSE-LIKE EIIA COMPONENT"/>
    <property type="match status" value="1"/>
</dbReference>
<keyword evidence="4 8" id="KW-0762">Sugar transport</keyword>
<dbReference type="PROSITE" id="PS51094">
    <property type="entry name" value="PTS_EIIA_TYPE_2"/>
    <property type="match status" value="1"/>
</dbReference>
<sequence length="157" mass="17854">MRLTDILKESHVLMPLKSDERDDAIRALIDILDQNQLLSDKEKAFQAVLEREKIMTTGVGNGIAIPHCKDSSCPNFAVALGLHPKGVDFHSLDKKKAKIVFLLVGPENNPGMHIKLLSRISRLMSNEELREQIISCKKPEEVIEIIQEEEEYYFDLD</sequence>
<evidence type="ECO:0000256" key="4">
    <source>
        <dbReference type="ARBA" id="ARBA00022597"/>
    </source>
</evidence>
<dbReference type="InterPro" id="IPR004715">
    <property type="entry name" value="PTS_IIA_fruc"/>
</dbReference>
<dbReference type="SUPFAM" id="SSF55804">
    <property type="entry name" value="Phoshotransferase/anion transport protein"/>
    <property type="match status" value="1"/>
</dbReference>
<evidence type="ECO:0000256" key="1">
    <source>
        <dbReference type="ARBA" id="ARBA00004496"/>
    </source>
</evidence>
<organism evidence="8">
    <name type="scientific">Caldithrix abyssi</name>
    <dbReference type="NCBI Taxonomy" id="187145"/>
    <lineage>
        <taxon>Bacteria</taxon>
        <taxon>Pseudomonadati</taxon>
        <taxon>Calditrichota</taxon>
        <taxon>Calditrichia</taxon>
        <taxon>Calditrichales</taxon>
        <taxon>Calditrichaceae</taxon>
        <taxon>Caldithrix</taxon>
    </lineage>
</organism>
<keyword evidence="6" id="KW-0598">Phosphotransferase system</keyword>
<dbReference type="AlphaFoldDB" id="A0A7V4U0C0"/>
<keyword evidence="2" id="KW-0813">Transport</keyword>
<dbReference type="Pfam" id="PF00359">
    <property type="entry name" value="PTS_EIIA_2"/>
    <property type="match status" value="1"/>
</dbReference>
<proteinExistence type="predicted"/>
<keyword evidence="3" id="KW-0597">Phosphoprotein</keyword>
<dbReference type="InterPro" id="IPR002178">
    <property type="entry name" value="PTS_EIIA_type-2_dom"/>
</dbReference>
<evidence type="ECO:0000256" key="5">
    <source>
        <dbReference type="ARBA" id="ARBA00022679"/>
    </source>
</evidence>
<dbReference type="NCBIfam" id="TIGR00848">
    <property type="entry name" value="fruA"/>
    <property type="match status" value="1"/>
</dbReference>
<keyword evidence="5" id="KW-0808">Transferase</keyword>
<comment type="subcellular location">
    <subcellularLocation>
        <location evidence="1">Cytoplasm</location>
    </subcellularLocation>
</comment>
<dbReference type="EMBL" id="DRQG01000078">
    <property type="protein sequence ID" value="HGY55676.1"/>
    <property type="molecule type" value="Genomic_DNA"/>
</dbReference>
<dbReference type="Proteomes" id="UP000885779">
    <property type="component" value="Unassembled WGS sequence"/>
</dbReference>
<dbReference type="PANTHER" id="PTHR47738">
    <property type="entry name" value="PTS SYSTEM FRUCTOSE-LIKE EIIA COMPONENT-RELATED"/>
    <property type="match status" value="1"/>
</dbReference>
<evidence type="ECO:0000256" key="3">
    <source>
        <dbReference type="ARBA" id="ARBA00022553"/>
    </source>
</evidence>
<dbReference type="GO" id="GO:0016020">
    <property type="term" value="C:membrane"/>
    <property type="evidence" value="ECO:0007669"/>
    <property type="project" value="InterPro"/>
</dbReference>
<dbReference type="GO" id="GO:0008982">
    <property type="term" value="F:protein-N(PI)-phosphohistidine-sugar phosphotransferase activity"/>
    <property type="evidence" value="ECO:0007669"/>
    <property type="project" value="InterPro"/>
</dbReference>
<dbReference type="InterPro" id="IPR051541">
    <property type="entry name" value="PTS_SugarTrans_NitroReg"/>
</dbReference>
<evidence type="ECO:0000256" key="2">
    <source>
        <dbReference type="ARBA" id="ARBA00022448"/>
    </source>
</evidence>